<gene>
    <name evidence="1" type="ORF">BP6252_00025</name>
</gene>
<organism evidence="1 2">
    <name type="scientific">Coleophoma cylindrospora</name>
    <dbReference type="NCBI Taxonomy" id="1849047"/>
    <lineage>
        <taxon>Eukaryota</taxon>
        <taxon>Fungi</taxon>
        <taxon>Dikarya</taxon>
        <taxon>Ascomycota</taxon>
        <taxon>Pezizomycotina</taxon>
        <taxon>Leotiomycetes</taxon>
        <taxon>Helotiales</taxon>
        <taxon>Dermateaceae</taxon>
        <taxon>Coleophoma</taxon>
    </lineage>
</organism>
<name>A0A3D8SNT5_9HELO</name>
<dbReference type="AlphaFoldDB" id="A0A3D8SNT5"/>
<evidence type="ECO:0000313" key="1">
    <source>
        <dbReference type="EMBL" id="RDW87993.1"/>
    </source>
</evidence>
<dbReference type="Gene3D" id="2.60.120.10">
    <property type="entry name" value="Jelly Rolls"/>
    <property type="match status" value="1"/>
</dbReference>
<reference evidence="1 2" key="1">
    <citation type="journal article" date="2018" name="IMA Fungus">
        <title>IMA Genome-F 9: Draft genome sequence of Annulohypoxylon stygium, Aspergillus mulundensis, Berkeleyomyces basicola (syn. Thielaviopsis basicola), Ceratocystis smalleyi, two Cercospora beticola strains, Coleophoma cylindrospora, Fusarium fracticaudum, Phialophora cf. hyalina, and Morchella septimelata.</title>
        <authorList>
            <person name="Wingfield B.D."/>
            <person name="Bills G.F."/>
            <person name="Dong Y."/>
            <person name="Huang W."/>
            <person name="Nel W.J."/>
            <person name="Swalarsk-Parry B.S."/>
            <person name="Vaghefi N."/>
            <person name="Wilken P.M."/>
            <person name="An Z."/>
            <person name="de Beer Z.W."/>
            <person name="De Vos L."/>
            <person name="Chen L."/>
            <person name="Duong T.A."/>
            <person name="Gao Y."/>
            <person name="Hammerbacher A."/>
            <person name="Kikkert J.R."/>
            <person name="Li Y."/>
            <person name="Li H."/>
            <person name="Li K."/>
            <person name="Li Q."/>
            <person name="Liu X."/>
            <person name="Ma X."/>
            <person name="Naidoo K."/>
            <person name="Pethybridge S.J."/>
            <person name="Sun J."/>
            <person name="Steenkamp E.T."/>
            <person name="van der Nest M.A."/>
            <person name="van Wyk S."/>
            <person name="Wingfield M.J."/>
            <person name="Xiong C."/>
            <person name="Yue Q."/>
            <person name="Zhang X."/>
        </authorList>
    </citation>
    <scope>NUCLEOTIDE SEQUENCE [LARGE SCALE GENOMIC DNA]</scope>
    <source>
        <strain evidence="1 2">BP6252</strain>
    </source>
</reference>
<evidence type="ECO:0008006" key="3">
    <source>
        <dbReference type="Google" id="ProtNLM"/>
    </source>
</evidence>
<dbReference type="Proteomes" id="UP000256645">
    <property type="component" value="Unassembled WGS sequence"/>
</dbReference>
<proteinExistence type="predicted"/>
<dbReference type="InterPro" id="IPR014710">
    <property type="entry name" value="RmlC-like_jellyroll"/>
</dbReference>
<accession>A0A3D8SNT5</accession>
<dbReference type="PANTHER" id="PTHR36156">
    <property type="entry name" value="SLR2101 PROTEIN"/>
    <property type="match status" value="1"/>
</dbReference>
<dbReference type="EMBL" id="PDLM01000001">
    <property type="protein sequence ID" value="RDW87993.1"/>
    <property type="molecule type" value="Genomic_DNA"/>
</dbReference>
<dbReference type="OrthoDB" id="5840532at2759"/>
<dbReference type="SUPFAM" id="SSF51182">
    <property type="entry name" value="RmlC-like cupins"/>
    <property type="match status" value="1"/>
</dbReference>
<keyword evidence="2" id="KW-1185">Reference proteome</keyword>
<evidence type="ECO:0000313" key="2">
    <source>
        <dbReference type="Proteomes" id="UP000256645"/>
    </source>
</evidence>
<dbReference type="InterPro" id="IPR011051">
    <property type="entry name" value="RmlC_Cupin_sf"/>
</dbReference>
<dbReference type="InterPro" id="IPR047142">
    <property type="entry name" value="OryJ/VirC-like"/>
</dbReference>
<comment type="caution">
    <text evidence="1">The sequence shown here is derived from an EMBL/GenBank/DDBJ whole genome shotgun (WGS) entry which is preliminary data.</text>
</comment>
<dbReference type="STRING" id="1849047.A0A3D8SNT5"/>
<dbReference type="PANTHER" id="PTHR36156:SF3">
    <property type="entry name" value="CUPIN 2 CONSERVED BARREL DOMAIN-CONTAINING PROTEIN"/>
    <property type="match status" value="1"/>
</dbReference>
<dbReference type="CDD" id="cd02231">
    <property type="entry name" value="cupin_BLL6423-like"/>
    <property type="match status" value="1"/>
</dbReference>
<protein>
    <recommendedName>
        <fullName evidence="3">Cupin 2 conserved barrel domain-containing protein</fullName>
    </recommendedName>
</protein>
<sequence>MAEASINPTSGLREPSRYITATNNDGKSVFSSVVSENLPVMRNINGALLRLCYVTDRPPVSLAGDTDIKAYGKYLENPPELVPPGGGSVIWYIDTPPEGSGPMHRTVSLDLVVVLEGEVELLLDSGETRLLRPGDLTLQRATMHAWRNPSKM</sequence>